<keyword evidence="4" id="KW-1185">Reference proteome</keyword>
<keyword evidence="1" id="KW-0808">Transferase</keyword>
<reference evidence="4" key="1">
    <citation type="journal article" date="2019" name="Int. J. Syst. Evol. Microbiol.">
        <title>The Global Catalogue of Microorganisms (GCM) 10K type strain sequencing project: providing services to taxonomists for standard genome sequencing and annotation.</title>
        <authorList>
            <consortium name="The Broad Institute Genomics Platform"/>
            <consortium name="The Broad Institute Genome Sequencing Center for Infectious Disease"/>
            <person name="Wu L."/>
            <person name="Ma J."/>
        </authorList>
    </citation>
    <scope>NUCLEOTIDE SEQUENCE [LARGE SCALE GENOMIC DNA]</scope>
    <source>
        <strain evidence="4">JCM 18541</strain>
    </source>
</reference>
<dbReference type="Gene3D" id="3.40.50.150">
    <property type="entry name" value="Vaccinia Virus protein VP39"/>
    <property type="match status" value="1"/>
</dbReference>
<dbReference type="PANTHER" id="PTHR43861">
    <property type="entry name" value="TRANS-ACONITATE 2-METHYLTRANSFERASE-RELATED"/>
    <property type="match status" value="1"/>
</dbReference>
<dbReference type="SUPFAM" id="SSF53335">
    <property type="entry name" value="S-adenosyl-L-methionine-dependent methyltransferases"/>
    <property type="match status" value="1"/>
</dbReference>
<gene>
    <name evidence="3" type="ORF">GCM10023352_20960</name>
</gene>
<dbReference type="RefSeq" id="WP_251380581.1">
    <property type="nucleotide sequence ID" value="NZ_BAABKP010000007.1"/>
</dbReference>
<accession>A0ABP9BUH3</accession>
<dbReference type="EMBL" id="BAABKP010000007">
    <property type="protein sequence ID" value="GAA4800675.1"/>
    <property type="molecule type" value="Genomic_DNA"/>
</dbReference>
<dbReference type="GO" id="GO:0008168">
    <property type="term" value="F:methyltransferase activity"/>
    <property type="evidence" value="ECO:0007669"/>
    <property type="project" value="UniProtKB-KW"/>
</dbReference>
<evidence type="ECO:0000256" key="1">
    <source>
        <dbReference type="ARBA" id="ARBA00022679"/>
    </source>
</evidence>
<dbReference type="GO" id="GO:0032259">
    <property type="term" value="P:methylation"/>
    <property type="evidence" value="ECO:0007669"/>
    <property type="project" value="UniProtKB-KW"/>
</dbReference>
<dbReference type="InterPro" id="IPR041698">
    <property type="entry name" value="Methyltransf_25"/>
</dbReference>
<keyword evidence="3" id="KW-0489">Methyltransferase</keyword>
<evidence type="ECO:0000313" key="4">
    <source>
        <dbReference type="Proteomes" id="UP001500187"/>
    </source>
</evidence>
<proteinExistence type="predicted"/>
<dbReference type="CDD" id="cd02440">
    <property type="entry name" value="AdoMet_MTases"/>
    <property type="match status" value="1"/>
</dbReference>
<dbReference type="Pfam" id="PF13649">
    <property type="entry name" value="Methyltransf_25"/>
    <property type="match status" value="1"/>
</dbReference>
<dbReference type="Proteomes" id="UP001500187">
    <property type="component" value="Unassembled WGS sequence"/>
</dbReference>
<name>A0ABP9BUH3_9MICC</name>
<dbReference type="InterPro" id="IPR029063">
    <property type="entry name" value="SAM-dependent_MTases_sf"/>
</dbReference>
<evidence type="ECO:0000259" key="2">
    <source>
        <dbReference type="Pfam" id="PF13649"/>
    </source>
</evidence>
<organism evidence="3 4">
    <name type="scientific">Rothia endophytica</name>
    <dbReference type="NCBI Taxonomy" id="1324766"/>
    <lineage>
        <taxon>Bacteria</taxon>
        <taxon>Bacillati</taxon>
        <taxon>Actinomycetota</taxon>
        <taxon>Actinomycetes</taxon>
        <taxon>Micrococcales</taxon>
        <taxon>Micrococcaceae</taxon>
        <taxon>Rothia</taxon>
    </lineage>
</organism>
<evidence type="ECO:0000313" key="3">
    <source>
        <dbReference type="EMBL" id="GAA4800675.1"/>
    </source>
</evidence>
<protein>
    <submittedName>
        <fullName evidence="3">Class I SAM-dependent methyltransferase</fullName>
    </submittedName>
</protein>
<sequence>MSREKSAWEITKEQNPAHAQWYIQRFRAMEEQGKDIWGEARTIDAMAPRNAKILDAGCGMGRLGAHLHEKGHRVTGVDLDPELIEEAQRVCPAAHWVVSDLADLRESLGYSKDSQLGEEGFDMVFSAGNVMTFLAPSTRREVLEELAAVLAPTGRAVIGFGAGRGYDFAHFFEDAAASGLKLDSTFSTWELHPFTETSTFLVAVLSRV</sequence>
<feature type="domain" description="Methyltransferase" evidence="2">
    <location>
        <begin position="53"/>
        <end position="154"/>
    </location>
</feature>
<comment type="caution">
    <text evidence="3">The sequence shown here is derived from an EMBL/GenBank/DDBJ whole genome shotgun (WGS) entry which is preliminary data.</text>
</comment>